<dbReference type="InterPro" id="IPR042108">
    <property type="entry name" value="GTPase_HflX_N_sf"/>
</dbReference>
<comment type="similarity">
    <text evidence="6">Belongs to the TRAFAC class OBG-HflX-like GTPase superfamily. HflX GTPase family.</text>
</comment>
<dbReference type="RefSeq" id="WP_007472582.1">
    <property type="nucleotide sequence ID" value="NZ_KQ130610.1"/>
</dbReference>
<dbReference type="Pfam" id="PF01926">
    <property type="entry name" value="MMR_HSR1"/>
    <property type="match status" value="1"/>
</dbReference>
<keyword evidence="4 8" id="KW-0460">Magnesium</keyword>
<dbReference type="Pfam" id="PF16360">
    <property type="entry name" value="GTP-bdg_M"/>
    <property type="match status" value="1"/>
</dbReference>
<protein>
    <recommendedName>
        <fullName evidence="6">GTPase HflX</fullName>
    </recommendedName>
    <alternativeName>
        <fullName evidence="6">GTP-binding protein HflX</fullName>
    </alternativeName>
</protein>
<dbReference type="PANTHER" id="PTHR10229">
    <property type="entry name" value="GTP-BINDING PROTEIN HFLX"/>
    <property type="match status" value="1"/>
</dbReference>
<comment type="cofactor">
    <cofactor evidence="8">
        <name>Mg(2+)</name>
        <dbReference type="ChEBI" id="CHEBI:18420"/>
    </cofactor>
</comment>
<dbReference type="GO" id="GO:0046872">
    <property type="term" value="F:metal ion binding"/>
    <property type="evidence" value="ECO:0007669"/>
    <property type="project" value="UniProtKB-KW"/>
</dbReference>
<dbReference type="EMBL" id="AZHO01000005">
    <property type="protein sequence ID" value="KMT60883.1"/>
    <property type="molecule type" value="Genomic_DNA"/>
</dbReference>
<evidence type="ECO:0000256" key="6">
    <source>
        <dbReference type="HAMAP-Rule" id="MF_00900"/>
    </source>
</evidence>
<evidence type="ECO:0000256" key="5">
    <source>
        <dbReference type="ARBA" id="ARBA00023134"/>
    </source>
</evidence>
<dbReference type="InterPro" id="IPR027417">
    <property type="entry name" value="P-loop_NTPase"/>
</dbReference>
<evidence type="ECO:0000313" key="12">
    <source>
        <dbReference type="Proteomes" id="UP000052258"/>
    </source>
</evidence>
<reference evidence="11 12" key="1">
    <citation type="journal article" date="2015" name="Genome Biol. Evol.">
        <title>Comparative Genomics of Listeria Sensu Lato: Genus-Wide Differences in Evolutionary Dynamics and the Progressive Gain of Complex, Potentially Pathogenicity-Related Traits through Lateral Gene Transfer.</title>
        <authorList>
            <person name="Chiara M."/>
            <person name="Caruso M."/>
            <person name="D'Erchia A.M."/>
            <person name="Manzari C."/>
            <person name="Fraccalvieri R."/>
            <person name="Goffredo E."/>
            <person name="Latorre L."/>
            <person name="Miccolupo A."/>
            <person name="Padalino I."/>
            <person name="Santagada G."/>
            <person name="Chiocco D."/>
            <person name="Pesole G."/>
            <person name="Horner D.S."/>
            <person name="Parisi A."/>
        </authorList>
    </citation>
    <scope>NUCLEOTIDE SEQUENCE [LARGE SCALE GENOMIC DNA]</scope>
    <source>
        <strain evidence="11 12">1991</strain>
    </source>
</reference>
<dbReference type="Gene3D" id="3.40.50.11060">
    <property type="entry name" value="GTPase HflX, N-terminal domain"/>
    <property type="match status" value="1"/>
</dbReference>
<dbReference type="InterPro" id="IPR006073">
    <property type="entry name" value="GTP-bd"/>
</dbReference>
<dbReference type="GO" id="GO:0003924">
    <property type="term" value="F:GTPase activity"/>
    <property type="evidence" value="ECO:0007669"/>
    <property type="project" value="UniProtKB-UniRule"/>
</dbReference>
<feature type="binding site" evidence="7">
    <location>
        <begin position="227"/>
        <end position="231"/>
    </location>
    <ligand>
        <name>GTP</name>
        <dbReference type="ChEBI" id="CHEBI:37565"/>
    </ligand>
</feature>
<dbReference type="AlphaFoldDB" id="A0A0J8GJF6"/>
<comment type="subunit">
    <text evidence="6">Monomer. Associates with the 50S ribosomal subunit.</text>
</comment>
<comment type="caution">
    <text evidence="11">The sequence shown here is derived from an EMBL/GenBank/DDBJ whole genome shotgun (WGS) entry which is preliminary data.</text>
</comment>
<keyword evidence="1 6" id="KW-0963">Cytoplasm</keyword>
<dbReference type="OrthoDB" id="9812272at2"/>
<sequence length="405" mass="46263">MEKEQVIVVGVLLKDADEVAFHYSMEELGRLVDTANGEVISQMVQKMERVRKESYIGRGKLEELKNLVLETEADTVIFNSELTPSQIRNIEAEIDAKIIDRTSLILDIFAMRAKSREGKLQVAYAQYEYLLPRLSGQGSSLSKLGGGIGTRGPGETKLEMDRRLLRLKMHQIKEELAQVEKHRERIREKRKQNGVFRFGLIGYTNAGKSTIFNQLTKAETLEEDQLFATLDPTTRKMKLVNGFEVLLTDTVGFIQDLPTSLVAAFKSTLEESADMDMLLHVVDSSNADYMKHIKTVKDILQALQISDIPVLTLYNKKDKQHPTFIATEANDMETSALQVNFQDEMRERLLEEVKKIWIPYFLTVKASEGTKIAFLKRATYISKMDFDEINETYQIRGYFSGKERL</sequence>
<evidence type="ECO:0000313" key="11">
    <source>
        <dbReference type="EMBL" id="KMT60883.1"/>
    </source>
</evidence>
<evidence type="ECO:0000259" key="10">
    <source>
        <dbReference type="PROSITE" id="PS51705"/>
    </source>
</evidence>
<keyword evidence="12" id="KW-1185">Reference proteome</keyword>
<dbReference type="PATRIC" id="fig|1430899.3.peg.307"/>
<evidence type="ECO:0000256" key="9">
    <source>
        <dbReference type="SAM" id="Coils"/>
    </source>
</evidence>
<gene>
    <name evidence="6" type="primary">hflX</name>
    <name evidence="11" type="ORF">X560_0303</name>
</gene>
<dbReference type="HAMAP" id="MF_00900">
    <property type="entry name" value="GTPase_HflX"/>
    <property type="match status" value="1"/>
</dbReference>
<dbReference type="SUPFAM" id="SSF52540">
    <property type="entry name" value="P-loop containing nucleoside triphosphate hydrolases"/>
    <property type="match status" value="1"/>
</dbReference>
<dbReference type="InterPro" id="IPR032305">
    <property type="entry name" value="GTP-bd_M"/>
</dbReference>
<feature type="binding site" evidence="7">
    <location>
        <begin position="315"/>
        <end position="318"/>
    </location>
    <ligand>
        <name>GTP</name>
        <dbReference type="ChEBI" id="CHEBI:37565"/>
    </ligand>
</feature>
<feature type="binding site" evidence="7">
    <location>
        <begin position="202"/>
        <end position="209"/>
    </location>
    <ligand>
        <name>GTP</name>
        <dbReference type="ChEBI" id="CHEBI:37565"/>
    </ligand>
</feature>
<feature type="domain" description="Hflx-type G" evidence="10">
    <location>
        <begin position="196"/>
        <end position="353"/>
    </location>
</feature>
<comment type="function">
    <text evidence="6">GTPase that associates with the 50S ribosomal subunit and may have a role during protein synthesis or ribosome biogenesis.</text>
</comment>
<proteinExistence type="inferred from homology"/>
<dbReference type="GO" id="GO:0005525">
    <property type="term" value="F:GTP binding"/>
    <property type="evidence" value="ECO:0007669"/>
    <property type="project" value="UniProtKB-UniRule"/>
</dbReference>
<feature type="binding site" evidence="8">
    <location>
        <position position="209"/>
    </location>
    <ligand>
        <name>Mg(2+)</name>
        <dbReference type="ChEBI" id="CHEBI:18420"/>
    </ligand>
</feature>
<dbReference type="GO" id="GO:0005737">
    <property type="term" value="C:cytoplasm"/>
    <property type="evidence" value="ECO:0007669"/>
    <property type="project" value="UniProtKB-SubCell"/>
</dbReference>
<evidence type="ECO:0000256" key="1">
    <source>
        <dbReference type="ARBA" id="ARBA00022490"/>
    </source>
</evidence>
<dbReference type="Gene3D" id="6.10.250.2860">
    <property type="match status" value="1"/>
</dbReference>
<evidence type="ECO:0000256" key="8">
    <source>
        <dbReference type="PIRSR" id="PIRSR006809-2"/>
    </source>
</evidence>
<feature type="binding site" evidence="7">
    <location>
        <begin position="249"/>
        <end position="252"/>
    </location>
    <ligand>
        <name>GTP</name>
        <dbReference type="ChEBI" id="CHEBI:37565"/>
    </ligand>
</feature>
<dbReference type="Gene3D" id="3.40.50.300">
    <property type="entry name" value="P-loop containing nucleotide triphosphate hydrolases"/>
    <property type="match status" value="1"/>
</dbReference>
<dbReference type="CDD" id="cd01878">
    <property type="entry name" value="HflX"/>
    <property type="match status" value="1"/>
</dbReference>
<organism evidence="11 12">
    <name type="scientific">Listeria fleischmannii 1991</name>
    <dbReference type="NCBI Taxonomy" id="1430899"/>
    <lineage>
        <taxon>Bacteria</taxon>
        <taxon>Bacillati</taxon>
        <taxon>Bacillota</taxon>
        <taxon>Bacilli</taxon>
        <taxon>Bacillales</taxon>
        <taxon>Listeriaceae</taxon>
        <taxon>Listeria</taxon>
    </lineage>
</organism>
<keyword evidence="5 6" id="KW-0342">GTP-binding</keyword>
<feature type="coiled-coil region" evidence="9">
    <location>
        <begin position="162"/>
        <end position="192"/>
    </location>
</feature>
<feature type="binding site" evidence="8">
    <location>
        <position position="229"/>
    </location>
    <ligand>
        <name>Mg(2+)</name>
        <dbReference type="ChEBI" id="CHEBI:18420"/>
    </ligand>
</feature>
<dbReference type="NCBIfam" id="TIGR03156">
    <property type="entry name" value="GTP_HflX"/>
    <property type="match status" value="1"/>
</dbReference>
<evidence type="ECO:0000256" key="2">
    <source>
        <dbReference type="ARBA" id="ARBA00022723"/>
    </source>
</evidence>
<dbReference type="PRINTS" id="PR00326">
    <property type="entry name" value="GTP1OBG"/>
</dbReference>
<keyword evidence="2 8" id="KW-0479">Metal-binding</keyword>
<keyword evidence="9" id="KW-0175">Coiled coil</keyword>
<dbReference type="FunFam" id="3.40.50.11060:FF:000001">
    <property type="entry name" value="GTPase HflX"/>
    <property type="match status" value="1"/>
</dbReference>
<comment type="subcellular location">
    <subcellularLocation>
        <location evidence="6">Cytoplasm</location>
    </subcellularLocation>
    <text evidence="6">May associate with membranes.</text>
</comment>
<name>A0A0J8GJF6_9LIST</name>
<dbReference type="GO" id="GO:0043022">
    <property type="term" value="F:ribosome binding"/>
    <property type="evidence" value="ECO:0007669"/>
    <property type="project" value="TreeGrafter"/>
</dbReference>
<dbReference type="PANTHER" id="PTHR10229:SF0">
    <property type="entry name" value="GTP-BINDING PROTEIN 6-RELATED"/>
    <property type="match status" value="1"/>
</dbReference>
<dbReference type="PROSITE" id="PS51705">
    <property type="entry name" value="G_HFLX"/>
    <property type="match status" value="1"/>
</dbReference>
<dbReference type="PIRSF" id="PIRSF006809">
    <property type="entry name" value="GTP-binding_hflX_prd"/>
    <property type="match status" value="1"/>
</dbReference>
<dbReference type="InterPro" id="IPR016496">
    <property type="entry name" value="GTPase_HflX"/>
</dbReference>
<dbReference type="Pfam" id="PF13167">
    <property type="entry name" value="GTP-bdg_N"/>
    <property type="match status" value="1"/>
</dbReference>
<evidence type="ECO:0000256" key="3">
    <source>
        <dbReference type="ARBA" id="ARBA00022741"/>
    </source>
</evidence>
<accession>A0A0J8GJF6</accession>
<dbReference type="Proteomes" id="UP000052258">
    <property type="component" value="Unassembled WGS sequence"/>
</dbReference>
<dbReference type="InterPro" id="IPR025121">
    <property type="entry name" value="GTPase_HflX_N"/>
</dbReference>
<evidence type="ECO:0000256" key="4">
    <source>
        <dbReference type="ARBA" id="ARBA00022842"/>
    </source>
</evidence>
<evidence type="ECO:0000256" key="7">
    <source>
        <dbReference type="PIRSR" id="PIRSR006809-1"/>
    </source>
</evidence>
<dbReference type="InterPro" id="IPR030394">
    <property type="entry name" value="G_HFLX_dom"/>
</dbReference>
<keyword evidence="3 6" id="KW-0547">Nucleotide-binding</keyword>